<dbReference type="CDD" id="cd01094">
    <property type="entry name" value="Alkanesulfonate_monoxygenase"/>
    <property type="match status" value="1"/>
</dbReference>
<dbReference type="Gene3D" id="3.20.20.30">
    <property type="entry name" value="Luciferase-like domain"/>
    <property type="match status" value="1"/>
</dbReference>
<dbReference type="InterPro" id="IPR011251">
    <property type="entry name" value="Luciferase-like_dom"/>
</dbReference>
<evidence type="ECO:0000313" key="7">
    <source>
        <dbReference type="Proteomes" id="UP000515811"/>
    </source>
</evidence>
<evidence type="ECO:0000256" key="4">
    <source>
        <dbReference type="ARBA" id="ARBA00023033"/>
    </source>
</evidence>
<dbReference type="GO" id="GO:0008726">
    <property type="term" value="F:alkanesulfonate monooxygenase activity"/>
    <property type="evidence" value="ECO:0007669"/>
    <property type="project" value="TreeGrafter"/>
</dbReference>
<dbReference type="RefSeq" id="WP_187598444.1">
    <property type="nucleotide sequence ID" value="NZ_CP060714.1"/>
</dbReference>
<dbReference type="GO" id="GO:0046306">
    <property type="term" value="P:alkanesulfonate catabolic process"/>
    <property type="evidence" value="ECO:0007669"/>
    <property type="project" value="TreeGrafter"/>
</dbReference>
<organism evidence="6 7">
    <name type="scientific">Diaphorobacter ruginosibacter</name>
    <dbReference type="NCBI Taxonomy" id="1715720"/>
    <lineage>
        <taxon>Bacteria</taxon>
        <taxon>Pseudomonadati</taxon>
        <taxon>Pseudomonadota</taxon>
        <taxon>Betaproteobacteria</taxon>
        <taxon>Burkholderiales</taxon>
        <taxon>Comamonadaceae</taxon>
        <taxon>Diaphorobacter</taxon>
    </lineage>
</organism>
<evidence type="ECO:0000313" key="6">
    <source>
        <dbReference type="EMBL" id="QNN58200.1"/>
    </source>
</evidence>
<feature type="domain" description="Luciferase-like" evidence="5">
    <location>
        <begin position="22"/>
        <end position="323"/>
    </location>
</feature>
<dbReference type="InterPro" id="IPR036661">
    <property type="entry name" value="Luciferase-like_sf"/>
</dbReference>
<dbReference type="Pfam" id="PF00296">
    <property type="entry name" value="Bac_luciferase"/>
    <property type="match status" value="1"/>
</dbReference>
<dbReference type="PANTHER" id="PTHR42847">
    <property type="entry name" value="ALKANESULFONATE MONOOXYGENASE"/>
    <property type="match status" value="1"/>
</dbReference>
<dbReference type="EMBL" id="CP060714">
    <property type="protein sequence ID" value="QNN58200.1"/>
    <property type="molecule type" value="Genomic_DNA"/>
</dbReference>
<accession>A0A7G9RRH5</accession>
<keyword evidence="3" id="KW-0560">Oxidoreductase</keyword>
<evidence type="ECO:0000256" key="3">
    <source>
        <dbReference type="ARBA" id="ARBA00023002"/>
    </source>
</evidence>
<reference evidence="6 7" key="1">
    <citation type="submission" date="2020-08" db="EMBL/GenBank/DDBJ databases">
        <title>Genome sequence of Diaphorobacter ruginosibacter DSM 27467T.</title>
        <authorList>
            <person name="Hyun D.-W."/>
            <person name="Bae J.-W."/>
        </authorList>
    </citation>
    <scope>NUCLEOTIDE SEQUENCE [LARGE SCALE GENOMIC DNA]</scope>
    <source>
        <strain evidence="6 7">DSM 27467</strain>
    </source>
</reference>
<dbReference type="PANTHER" id="PTHR42847:SF9">
    <property type="entry name" value="BLL6451 PROTEIN"/>
    <property type="match status" value="1"/>
</dbReference>
<dbReference type="SUPFAM" id="SSF51679">
    <property type="entry name" value="Bacterial luciferase-like"/>
    <property type="match status" value="1"/>
</dbReference>
<dbReference type="Proteomes" id="UP000515811">
    <property type="component" value="Chromosome"/>
</dbReference>
<name>A0A7G9RRH5_9BURK</name>
<keyword evidence="7" id="KW-1185">Reference proteome</keyword>
<dbReference type="AlphaFoldDB" id="A0A7G9RRH5"/>
<evidence type="ECO:0000256" key="1">
    <source>
        <dbReference type="ARBA" id="ARBA00022630"/>
    </source>
</evidence>
<protein>
    <submittedName>
        <fullName evidence="6">LLM class flavin-dependent oxidoreductase</fullName>
    </submittedName>
</protein>
<keyword evidence="2" id="KW-0288">FMN</keyword>
<dbReference type="InterPro" id="IPR050172">
    <property type="entry name" value="SsuD_RutA_monooxygenase"/>
</dbReference>
<evidence type="ECO:0000259" key="5">
    <source>
        <dbReference type="Pfam" id="PF00296"/>
    </source>
</evidence>
<dbReference type="KEGG" id="drg:H9K76_04905"/>
<keyword evidence="1" id="KW-0285">Flavoprotein</keyword>
<keyword evidence="4" id="KW-0503">Monooxygenase</keyword>
<evidence type="ECO:0000256" key="2">
    <source>
        <dbReference type="ARBA" id="ARBA00022643"/>
    </source>
</evidence>
<proteinExistence type="predicted"/>
<sequence length="368" mass="40180">MPAQIIGMIQPAEVSETIARRGPALDPAYVRAFAQAHEYAGFDRILVPASSTSPDTLLTVAHAAAATQKIHFLLAHRPGFVAPTLAARQLATLDHYTNGRLAVHYISGGSDVDQQRDGDFLDHDARYARTDEYLTILRRVWTESRPFDHEGTYYRVKGAVSEVKPLQQPIVPIYFGGASEAALQVAGRHADVYALWGESLAQAGDLVRRVRAEAASHGRQVAFSISFRPIIAETEDAAWDKAAGILQKTREQQVQISHARGSGPQQSEGARRLLADAAKGDRVDERLWTAIARETGGRSNSTSLVGTPEQVAQALLKYYDLGIGTFLLRGFDPLVDAIEYGRELIPLIREKVAQRDALGHAASERKAA</sequence>
<gene>
    <name evidence="6" type="ORF">H9K76_04905</name>
</gene>